<feature type="compositionally biased region" description="Polar residues" evidence="1">
    <location>
        <begin position="454"/>
        <end position="471"/>
    </location>
</feature>
<dbReference type="Proteomes" id="UP000028073">
    <property type="component" value="Unassembled WGS sequence"/>
</dbReference>
<comment type="caution">
    <text evidence="4">The sequence shown here is derived from an EMBL/GenBank/DDBJ whole genome shotgun (WGS) entry which is preliminary data.</text>
</comment>
<evidence type="ECO:0000256" key="1">
    <source>
        <dbReference type="SAM" id="MobiDB-lite"/>
    </source>
</evidence>
<dbReference type="AlphaFoldDB" id="A0A081NKD3"/>
<feature type="domain" description="Hypersensitivity response secretion-like HrpJ" evidence="2">
    <location>
        <begin position="49"/>
        <end position="182"/>
    </location>
</feature>
<dbReference type="SUPFAM" id="SSF140591">
    <property type="entry name" value="Type III secretion system domain"/>
    <property type="match status" value="2"/>
</dbReference>
<gene>
    <name evidence="4" type="ORF">GZ78_02310</name>
</gene>
<feature type="compositionally biased region" description="Polar residues" evidence="1">
    <location>
        <begin position="12"/>
        <end position="23"/>
    </location>
</feature>
<dbReference type="InterPro" id="IPR010812">
    <property type="entry name" value="HrpJ-like"/>
</dbReference>
<dbReference type="Pfam" id="PF07201">
    <property type="entry name" value="HrpJ"/>
    <property type="match status" value="1"/>
</dbReference>
<dbReference type="OrthoDB" id="6191296at2"/>
<evidence type="ECO:0000259" key="3">
    <source>
        <dbReference type="Pfam" id="PF09059"/>
    </source>
</evidence>
<dbReference type="InterPro" id="IPR013351">
    <property type="entry name" value="T3SS_TyeA-rel"/>
</dbReference>
<reference evidence="4 5" key="1">
    <citation type="submission" date="2014-06" db="EMBL/GenBank/DDBJ databases">
        <title>Whole Genome Sequences of Three Symbiotic Endozoicomonas Bacteria.</title>
        <authorList>
            <person name="Neave M.J."/>
            <person name="Apprill A."/>
            <person name="Voolstra C.R."/>
        </authorList>
    </citation>
    <scope>NUCLEOTIDE SEQUENCE [LARGE SCALE GENOMIC DNA]</scope>
    <source>
        <strain evidence="4 5">DSM 25634</strain>
    </source>
</reference>
<evidence type="ECO:0000313" key="5">
    <source>
        <dbReference type="Proteomes" id="UP000028073"/>
    </source>
</evidence>
<dbReference type="STRING" id="1137799.GZ78_02310"/>
<dbReference type="EMBL" id="JOKH01000001">
    <property type="protein sequence ID" value="KEQ18906.1"/>
    <property type="molecule type" value="Genomic_DNA"/>
</dbReference>
<name>A0A081NKD3_9GAMM</name>
<keyword evidence="5" id="KW-1185">Reference proteome</keyword>
<dbReference type="GO" id="GO:0019867">
    <property type="term" value="C:outer membrane"/>
    <property type="evidence" value="ECO:0007669"/>
    <property type="project" value="InterPro"/>
</dbReference>
<evidence type="ECO:0008006" key="6">
    <source>
        <dbReference type="Google" id="ProtNLM"/>
    </source>
</evidence>
<evidence type="ECO:0000313" key="4">
    <source>
        <dbReference type="EMBL" id="KEQ18906.1"/>
    </source>
</evidence>
<dbReference type="InterPro" id="IPR015144">
    <property type="entry name" value="T3SS_TyeA"/>
</dbReference>
<dbReference type="Pfam" id="PF09059">
    <property type="entry name" value="TyeA"/>
    <property type="match status" value="1"/>
</dbReference>
<dbReference type="GO" id="GO:0046903">
    <property type="term" value="P:secretion"/>
    <property type="evidence" value="ECO:0007669"/>
    <property type="project" value="InterPro"/>
</dbReference>
<dbReference type="NCBIfam" id="TIGR02511">
    <property type="entry name" value="type_III_tyeA"/>
    <property type="match status" value="1"/>
</dbReference>
<proteinExistence type="predicted"/>
<feature type="region of interest" description="Disordered" evidence="1">
    <location>
        <begin position="1"/>
        <end position="23"/>
    </location>
</feature>
<protein>
    <recommendedName>
        <fullName evidence="6">Hypersensitivity response secretion-like HrpJ domain-containing protein</fullName>
    </recommendedName>
</protein>
<dbReference type="RefSeq" id="WP_034832388.1">
    <property type="nucleotide sequence ID" value="NZ_JOKH01000001.1"/>
</dbReference>
<sequence>MTIPLDRAGGASTPSFLESNQNIAGNQGAKGKVAGQTVQVRSDAASALLDSAEELSMVADRFKQTKLKDRKLSTGSELSDKLLERIRKIQAIQETQAFKDLVNNFNNQPNLNLNQVLKQAQEFSDDVLEQFAALDFAAEYFEEQGDEEKANQIRTAQQRLRENNPTLIQAGLNISESAAQMIEEMGFDVDVRTVRESYAGLIDSMGKLDHVRDDGSLKKTYHYLVETYGVDNLEGAIQGQLDLLATDLNCVTHSTSPVRLKVIIDDMKGLKIQSGVHDACCEAEERLERTFPEEKIARLVLMGEMLDLIDQQWVTESDFEQLPLKMNLERLEAHIFALTSVVDIVRSIPEEVFTNDETKLNMLSAATDSLDNKIEEEESEAMEDAALDAELDDSFLGEVTASLDLPSIKKVETPFVVSEKEETSMEQPVKGAAVSVPQVKQTSSDALTRKESQVELTTSEASASIKSTVEPNLSLEAAEVTPKPGAAD</sequence>
<dbReference type="InterPro" id="IPR038347">
    <property type="entry name" value="TyeA_sf"/>
</dbReference>
<feature type="region of interest" description="Disordered" evidence="1">
    <location>
        <begin position="419"/>
        <end position="488"/>
    </location>
</feature>
<accession>A0A081NKD3</accession>
<evidence type="ECO:0000259" key="2">
    <source>
        <dbReference type="Pfam" id="PF07201"/>
    </source>
</evidence>
<dbReference type="eggNOG" id="ENOG5032VH1">
    <property type="taxonomic scope" value="Bacteria"/>
</dbReference>
<dbReference type="Gene3D" id="1.20.1280.80">
    <property type="match status" value="1"/>
</dbReference>
<feature type="domain" description="Type III secretion system effector delivery regulator TyeA" evidence="3">
    <location>
        <begin position="301"/>
        <end position="378"/>
    </location>
</feature>
<organism evidence="4 5">
    <name type="scientific">Endozoicomonas numazuensis</name>
    <dbReference type="NCBI Taxonomy" id="1137799"/>
    <lineage>
        <taxon>Bacteria</taxon>
        <taxon>Pseudomonadati</taxon>
        <taxon>Pseudomonadota</taxon>
        <taxon>Gammaproteobacteria</taxon>
        <taxon>Oceanospirillales</taxon>
        <taxon>Endozoicomonadaceae</taxon>
        <taxon>Endozoicomonas</taxon>
    </lineage>
</organism>